<comment type="caution">
    <text evidence="2">The sequence shown here is derived from an EMBL/GenBank/DDBJ whole genome shotgun (WGS) entry which is preliminary data.</text>
</comment>
<feature type="domain" description="VOC" evidence="1">
    <location>
        <begin position="11"/>
        <end position="121"/>
    </location>
</feature>
<proteinExistence type="predicted"/>
<dbReference type="InterPro" id="IPR037523">
    <property type="entry name" value="VOC_core"/>
</dbReference>
<reference evidence="2 3" key="1">
    <citation type="submission" date="2018-08" db="EMBL/GenBank/DDBJ databases">
        <title>Sequencing the genomes of 1000 actinobacteria strains.</title>
        <authorList>
            <person name="Klenk H.-P."/>
        </authorList>
    </citation>
    <scope>NUCLEOTIDE SEQUENCE [LARGE SCALE GENOMIC DNA]</scope>
    <source>
        <strain evidence="2 3">DSM 44099</strain>
    </source>
</reference>
<dbReference type="InterPro" id="IPR029068">
    <property type="entry name" value="Glyas_Bleomycin-R_OHBP_Dase"/>
</dbReference>
<dbReference type="Proteomes" id="UP000256913">
    <property type="component" value="Unassembled WGS sequence"/>
</dbReference>
<name>A0A3D9ZP45_9ACTN</name>
<dbReference type="OrthoDB" id="2453533at2"/>
<gene>
    <name evidence="2" type="ORF">DFJ67_5051</name>
</gene>
<evidence type="ECO:0000313" key="3">
    <source>
        <dbReference type="Proteomes" id="UP000256913"/>
    </source>
</evidence>
<dbReference type="SUPFAM" id="SSF54593">
    <property type="entry name" value="Glyoxalase/Bleomycin resistance protein/Dihydroxybiphenyl dioxygenase"/>
    <property type="match status" value="1"/>
</dbReference>
<evidence type="ECO:0000259" key="1">
    <source>
        <dbReference type="PROSITE" id="PS51819"/>
    </source>
</evidence>
<organism evidence="2 3">
    <name type="scientific">Asanoa ferruginea</name>
    <dbReference type="NCBI Taxonomy" id="53367"/>
    <lineage>
        <taxon>Bacteria</taxon>
        <taxon>Bacillati</taxon>
        <taxon>Actinomycetota</taxon>
        <taxon>Actinomycetes</taxon>
        <taxon>Micromonosporales</taxon>
        <taxon>Micromonosporaceae</taxon>
        <taxon>Asanoa</taxon>
    </lineage>
</organism>
<dbReference type="Gene3D" id="3.10.180.10">
    <property type="entry name" value="2,3-Dihydroxybiphenyl 1,2-Dioxygenase, domain 1"/>
    <property type="match status" value="1"/>
</dbReference>
<protein>
    <submittedName>
        <fullName evidence="2">Putative enzyme related to lactoylglutathione lyase</fullName>
    </submittedName>
</protein>
<dbReference type="AlphaFoldDB" id="A0A3D9ZP45"/>
<dbReference type="PROSITE" id="PS51819">
    <property type="entry name" value="VOC"/>
    <property type="match status" value="1"/>
</dbReference>
<accession>A0A3D9ZP45</accession>
<sequence length="121" mass="13501">MGYCAPVDRPRLTHVRVNVRDLDAAIVWYEDLLGVPAKGHWPPENPTYAHFDVGAAQFAVGRYEPVPAGARFNFEVDDVDAWWARLGPSADVVEPLFDTPYGSRKFTIRDPDGNELGFVQA</sequence>
<keyword evidence="2" id="KW-0456">Lyase</keyword>
<evidence type="ECO:0000313" key="2">
    <source>
        <dbReference type="EMBL" id="REF99025.1"/>
    </source>
</evidence>
<dbReference type="Pfam" id="PF00903">
    <property type="entry name" value="Glyoxalase"/>
    <property type="match status" value="1"/>
</dbReference>
<keyword evidence="3" id="KW-1185">Reference proteome</keyword>
<dbReference type="InterPro" id="IPR004360">
    <property type="entry name" value="Glyas_Fos-R_dOase_dom"/>
</dbReference>
<dbReference type="EMBL" id="QUMQ01000001">
    <property type="protein sequence ID" value="REF99025.1"/>
    <property type="molecule type" value="Genomic_DNA"/>
</dbReference>
<dbReference type="GO" id="GO:0016829">
    <property type="term" value="F:lyase activity"/>
    <property type="evidence" value="ECO:0007669"/>
    <property type="project" value="UniProtKB-KW"/>
</dbReference>